<proteinExistence type="predicted"/>
<dbReference type="RefSeq" id="WP_208020178.1">
    <property type="nucleotide sequence ID" value="NZ_JAAONY010000002.1"/>
</dbReference>
<comment type="caution">
    <text evidence="3">The sequence shown here is derived from an EMBL/GenBank/DDBJ whole genome shotgun (WGS) entry which is preliminary data.</text>
</comment>
<feature type="signal peptide" evidence="1">
    <location>
        <begin position="1"/>
        <end position="23"/>
    </location>
</feature>
<feature type="domain" description="Xylose isomerase-like TIM barrel" evidence="2">
    <location>
        <begin position="54"/>
        <end position="276"/>
    </location>
</feature>
<dbReference type="SUPFAM" id="SSF51658">
    <property type="entry name" value="Xylose isomerase-like"/>
    <property type="match status" value="1"/>
</dbReference>
<dbReference type="GO" id="GO:0016853">
    <property type="term" value="F:isomerase activity"/>
    <property type="evidence" value="ECO:0007669"/>
    <property type="project" value="UniProtKB-KW"/>
</dbReference>
<evidence type="ECO:0000313" key="3">
    <source>
        <dbReference type="EMBL" id="MBB6522552.1"/>
    </source>
</evidence>
<dbReference type="PANTHER" id="PTHR12110:SF41">
    <property type="entry name" value="INOSOSE DEHYDRATASE"/>
    <property type="match status" value="1"/>
</dbReference>
<keyword evidence="1" id="KW-0732">Signal</keyword>
<dbReference type="InterPro" id="IPR036237">
    <property type="entry name" value="Xyl_isomerase-like_sf"/>
</dbReference>
<dbReference type="EMBL" id="JACHHT010000002">
    <property type="protein sequence ID" value="MBB6522552.1"/>
    <property type="molecule type" value="Genomic_DNA"/>
</dbReference>
<protein>
    <submittedName>
        <fullName evidence="3">Sugar phosphate isomerase/epimerase</fullName>
    </submittedName>
</protein>
<dbReference type="InterPro" id="IPR050312">
    <property type="entry name" value="IolE/XylAMocC-like"/>
</dbReference>
<dbReference type="InParanoid" id="A0A7X0JUK5"/>
<evidence type="ECO:0000256" key="1">
    <source>
        <dbReference type="SAM" id="SignalP"/>
    </source>
</evidence>
<keyword evidence="4" id="KW-1185">Reference proteome</keyword>
<feature type="chain" id="PRO_5031469376" evidence="1">
    <location>
        <begin position="24"/>
        <end position="288"/>
    </location>
</feature>
<dbReference type="AlphaFoldDB" id="A0A7X0JUK5"/>
<reference evidence="3 4" key="1">
    <citation type="submission" date="2020-08" db="EMBL/GenBank/DDBJ databases">
        <title>Genomic Encyclopedia of Type Strains, Phase IV (KMG-IV): sequencing the most valuable type-strain genomes for metagenomic binning, comparative biology and taxonomic classification.</title>
        <authorList>
            <person name="Goeker M."/>
        </authorList>
    </citation>
    <scope>NUCLEOTIDE SEQUENCE [LARGE SCALE GENOMIC DNA]</scope>
    <source>
        <strain evidence="3 4">DSM 22368</strain>
    </source>
</reference>
<keyword evidence="3" id="KW-0413">Isomerase</keyword>
<dbReference type="InterPro" id="IPR013022">
    <property type="entry name" value="Xyl_isomerase-like_TIM-brl"/>
</dbReference>
<gene>
    <name evidence="3" type="ORF">HNR48_002837</name>
</gene>
<evidence type="ECO:0000313" key="4">
    <source>
        <dbReference type="Proteomes" id="UP000528457"/>
    </source>
</evidence>
<name>A0A7X0JUK5_9GAMM</name>
<accession>A0A7X0JUK5</accession>
<organism evidence="3 4">
    <name type="scientific">Pseudoteredinibacter isoporae</name>
    <dbReference type="NCBI Taxonomy" id="570281"/>
    <lineage>
        <taxon>Bacteria</taxon>
        <taxon>Pseudomonadati</taxon>
        <taxon>Pseudomonadota</taxon>
        <taxon>Gammaproteobacteria</taxon>
        <taxon>Cellvibrionales</taxon>
        <taxon>Cellvibrionaceae</taxon>
        <taxon>Pseudoteredinibacter</taxon>
    </lineage>
</organism>
<evidence type="ECO:0000259" key="2">
    <source>
        <dbReference type="Pfam" id="PF01261"/>
    </source>
</evidence>
<sequence>MPKLLKPQLLILFCTILAGASHAEQHNHRAMPPVSIQLWSLKDDVKNDFNGTVKKLSAMGFDGVELAGDFGPFQNNPAGLRAFLSNQNLRISAAHVSTQSLSPENLPQTADFFKAMGVNILVLPYDERAYQSREIEGFIEELNRINTALNQRGFRFGFHNHEKEFDRYKNHTFWDAIAKGTPDNFILQLDIGWINKAQKDAVDYIKRYPGRMLTAHYKAKLAKPIEGKYPIIGQDDNDWAEVLKASIEVGGIEWIVLEQEEYPLGLSPLEAVRASKKALDHIIKSHNH</sequence>
<dbReference type="Gene3D" id="3.20.20.150">
    <property type="entry name" value="Divalent-metal-dependent TIM barrel enzymes"/>
    <property type="match status" value="1"/>
</dbReference>
<dbReference type="Pfam" id="PF01261">
    <property type="entry name" value="AP_endonuc_2"/>
    <property type="match status" value="1"/>
</dbReference>
<dbReference type="Proteomes" id="UP000528457">
    <property type="component" value="Unassembled WGS sequence"/>
</dbReference>
<dbReference type="PANTHER" id="PTHR12110">
    <property type="entry name" value="HYDROXYPYRUVATE ISOMERASE"/>
    <property type="match status" value="1"/>
</dbReference>